<protein>
    <submittedName>
        <fullName evidence="1">Uncharacterized protein</fullName>
    </submittedName>
</protein>
<dbReference type="EMBL" id="KX443401">
    <property type="protein sequence ID" value="ARX60127.1"/>
    <property type="molecule type" value="Genomic_DNA"/>
</dbReference>
<proteinExistence type="predicted"/>
<accession>A0A1Z1UXC2</accession>
<keyword evidence="1" id="KW-0614">Plasmid</keyword>
<organism evidence="1">
    <name type="scientific">Rhodococcus hoagii</name>
    <name type="common">Corynebacterium equii</name>
    <dbReference type="NCBI Taxonomy" id="43767"/>
    <lineage>
        <taxon>Bacteria</taxon>
        <taxon>Bacillati</taxon>
        <taxon>Actinomycetota</taxon>
        <taxon>Actinomycetes</taxon>
        <taxon>Mycobacteriales</taxon>
        <taxon>Nocardiaceae</taxon>
        <taxon>Prescottella</taxon>
    </lineage>
</organism>
<evidence type="ECO:0000313" key="1">
    <source>
        <dbReference type="EMBL" id="ARX60127.1"/>
    </source>
</evidence>
<sequence>MGLDASSATGIPAITSVLLRFRSRAVRKSSHWPNGFDI</sequence>
<name>A0A1Z1UXC2_RHOHA</name>
<dbReference type="AlphaFoldDB" id="A0A1Z1UXC2"/>
<reference evidence="1" key="1">
    <citation type="journal article" date="2017" name="Genome Biol. Evol.">
        <title>Comparative Genomics of Rhodococcus equi Virulence Plasmids Indicates Host-Driven Evolution of the vap Pathogenicity Island.</title>
        <authorList>
            <person name="MacArthur I."/>
            <person name="Anastasi E."/>
            <person name="Alvarez S."/>
            <person name="Scortti M."/>
            <person name="Vazquez-Boland J.A."/>
        </authorList>
    </citation>
    <scope>NUCLEOTIDE SEQUENCE</scope>
    <source>
        <strain evidence="1">PAM1572</strain>
        <plasmid evidence="1">pVAPN1572</plasmid>
    </source>
</reference>
<geneLocation type="plasmid" evidence="1">
    <name>pVAPN1572</name>
</geneLocation>
<gene>
    <name evidence="1" type="ORF">pVAPN1572_0851</name>
</gene>